<organism evidence="1 2">
    <name type="scientific">Romanomermis culicivorax</name>
    <name type="common">Nematode worm</name>
    <dbReference type="NCBI Taxonomy" id="13658"/>
    <lineage>
        <taxon>Eukaryota</taxon>
        <taxon>Metazoa</taxon>
        <taxon>Ecdysozoa</taxon>
        <taxon>Nematoda</taxon>
        <taxon>Enoplea</taxon>
        <taxon>Dorylaimia</taxon>
        <taxon>Mermithida</taxon>
        <taxon>Mermithoidea</taxon>
        <taxon>Mermithidae</taxon>
        <taxon>Romanomermis</taxon>
    </lineage>
</organism>
<evidence type="ECO:0000313" key="2">
    <source>
        <dbReference type="WBParaSite" id="nRc.2.0.1.t18891-RA"/>
    </source>
</evidence>
<evidence type="ECO:0000313" key="1">
    <source>
        <dbReference type="Proteomes" id="UP000887565"/>
    </source>
</evidence>
<dbReference type="WBParaSite" id="nRc.2.0.1.t18891-RA">
    <property type="protein sequence ID" value="nRc.2.0.1.t18891-RA"/>
    <property type="gene ID" value="nRc.2.0.1.g18891"/>
</dbReference>
<protein>
    <submittedName>
        <fullName evidence="2">Uncharacterized protein</fullName>
    </submittedName>
</protein>
<name>A0A915IXG6_ROMCU</name>
<dbReference type="AlphaFoldDB" id="A0A915IXG6"/>
<keyword evidence="1" id="KW-1185">Reference proteome</keyword>
<sequence length="141" mass="16092">MHGKDIKRDKLRVSIRLVYREFFYCQHKSGYQYVRNADKFGILIHSEYGEVLFLLYNTVRDTDAFGIPTDTHLRMSLEAQNDVHTSSKKPACTVSLSVHLTDAANKKGNQILANDLVIVLTMMGLATKDNHILIQDLIRLV</sequence>
<reference evidence="2" key="1">
    <citation type="submission" date="2022-11" db="UniProtKB">
        <authorList>
            <consortium name="WormBaseParasite"/>
        </authorList>
    </citation>
    <scope>IDENTIFICATION</scope>
</reference>
<dbReference type="Proteomes" id="UP000887565">
    <property type="component" value="Unplaced"/>
</dbReference>
<proteinExistence type="predicted"/>
<accession>A0A915IXG6</accession>